<feature type="repeat" description="PPR" evidence="2">
    <location>
        <begin position="61"/>
        <end position="95"/>
    </location>
</feature>
<sequence length="633" mass="70658">MVITIDSLHNSSKKLCKIVIGIQHCANPAWVKEKLSVMSSQHLQARESFHFLEDQHDIHIGFSTYANLLKRCTQSRDLVEGKQVHGHMTQSGLQPNAYLGNILLNMYVSIGSLPDACQVFKKLVKRDVVTWTSMIVGYAKHGCVEKAFESFCQMQREGVNPNTITCMSMLKACASPRSLMWGKQVHAHINAAGFEPDMRLATALINMYAKCGSIKDAFDAFRQMQQEEVRLKNALIGMYVKCGSRDEAFGVFHELQQKGVEPDKISYLSILNACANPAALEQGKQIHGYIKKSGYLWVGNALIDMYAKCGSLVAAHEVFDAMHDRDEVSWNTLIGGLAQHGCGKQALEVFEQMKCAGVQPNEVTFVGVLFACSRAGLVDEGHHYFSSLCETHGITPTDAHYGCMVDLLGRAGNLNEAEEFIKKLPFEAGPAIWGALLGACRIHGNVKLAEQAGEYCLRLEPQNAGVYVLLMHIYAAAGMWDGVARVRNTMKERGVNKELGRCWIEVNKRMHSFVVEDRTHPQSEVIYAEVDRLIEQIKEVGYVPDTRFVMHDVDEEHKEKAICYHSEKLAIAYGLLSTAPGTPIRIFKNLRVCTDCHTASKFISKIVGREIVARDANFFHHFKDGVCSCGDYW</sequence>
<evidence type="ECO:0000313" key="4">
    <source>
        <dbReference type="EMBL" id="CAK9871938.1"/>
    </source>
</evidence>
<evidence type="ECO:0000259" key="3">
    <source>
        <dbReference type="Pfam" id="PF14432"/>
    </source>
</evidence>
<feature type="repeat" description="PPR" evidence="2">
    <location>
        <begin position="463"/>
        <end position="497"/>
    </location>
</feature>
<dbReference type="PANTHER" id="PTHR47926">
    <property type="entry name" value="PENTATRICOPEPTIDE REPEAT-CONTAINING PROTEIN"/>
    <property type="match status" value="1"/>
</dbReference>
<keyword evidence="1" id="KW-0677">Repeat</keyword>
<evidence type="ECO:0000256" key="2">
    <source>
        <dbReference type="PROSITE-ProRule" id="PRU00708"/>
    </source>
</evidence>
<keyword evidence="5" id="KW-1185">Reference proteome</keyword>
<dbReference type="InterPro" id="IPR046848">
    <property type="entry name" value="E_motif"/>
</dbReference>
<dbReference type="InterPro" id="IPR002885">
    <property type="entry name" value="PPR_rpt"/>
</dbReference>
<dbReference type="NCBIfam" id="TIGR00756">
    <property type="entry name" value="PPR"/>
    <property type="match status" value="5"/>
</dbReference>
<name>A0ABP1B9L3_9BRYO</name>
<dbReference type="InterPro" id="IPR046960">
    <property type="entry name" value="PPR_At4g14850-like_plant"/>
</dbReference>
<dbReference type="Pfam" id="PF13041">
    <property type="entry name" value="PPR_2"/>
    <property type="match status" value="3"/>
</dbReference>
<proteinExistence type="predicted"/>
<evidence type="ECO:0000313" key="5">
    <source>
        <dbReference type="Proteomes" id="UP001497522"/>
    </source>
</evidence>
<dbReference type="InterPro" id="IPR011990">
    <property type="entry name" value="TPR-like_helical_dom_sf"/>
</dbReference>
<dbReference type="Proteomes" id="UP001497522">
    <property type="component" value="Chromosome 2"/>
</dbReference>
<dbReference type="PANTHER" id="PTHR47926:SF347">
    <property type="entry name" value="PENTATRICOPEPTIDE REPEAT-CONTAINING PROTEIN"/>
    <property type="match status" value="1"/>
</dbReference>
<dbReference type="PROSITE" id="PS51375">
    <property type="entry name" value="PPR"/>
    <property type="match status" value="5"/>
</dbReference>
<feature type="repeat" description="PPR" evidence="2">
    <location>
        <begin position="326"/>
        <end position="360"/>
    </location>
</feature>
<dbReference type="Pfam" id="PF14432">
    <property type="entry name" value="DYW_deaminase"/>
    <property type="match status" value="1"/>
</dbReference>
<organism evidence="4 5">
    <name type="scientific">Sphagnum jensenii</name>
    <dbReference type="NCBI Taxonomy" id="128206"/>
    <lineage>
        <taxon>Eukaryota</taxon>
        <taxon>Viridiplantae</taxon>
        <taxon>Streptophyta</taxon>
        <taxon>Embryophyta</taxon>
        <taxon>Bryophyta</taxon>
        <taxon>Sphagnophytina</taxon>
        <taxon>Sphagnopsida</taxon>
        <taxon>Sphagnales</taxon>
        <taxon>Sphagnaceae</taxon>
        <taxon>Sphagnum</taxon>
    </lineage>
</organism>
<feature type="repeat" description="PPR" evidence="2">
    <location>
        <begin position="228"/>
        <end position="262"/>
    </location>
</feature>
<accession>A0ABP1B9L3</accession>
<dbReference type="Pfam" id="PF01535">
    <property type="entry name" value="PPR"/>
    <property type="match status" value="3"/>
</dbReference>
<evidence type="ECO:0000256" key="1">
    <source>
        <dbReference type="ARBA" id="ARBA00022737"/>
    </source>
</evidence>
<dbReference type="Pfam" id="PF20431">
    <property type="entry name" value="E_motif"/>
    <property type="match status" value="1"/>
</dbReference>
<gene>
    <name evidence="4" type="ORF">CSSPJE1EN2_LOCUS14535</name>
</gene>
<dbReference type="EMBL" id="OZ023703">
    <property type="protein sequence ID" value="CAK9871938.1"/>
    <property type="molecule type" value="Genomic_DNA"/>
</dbReference>
<protein>
    <recommendedName>
        <fullName evidence="3">DYW domain-containing protein</fullName>
    </recommendedName>
</protein>
<reference evidence="4 5" key="1">
    <citation type="submission" date="2024-03" db="EMBL/GenBank/DDBJ databases">
        <authorList>
            <consortium name="ELIXIR-Norway"/>
            <consortium name="Elixir Norway"/>
        </authorList>
    </citation>
    <scope>NUCLEOTIDE SEQUENCE [LARGE SCALE GENOMIC DNA]</scope>
</reference>
<dbReference type="Gene3D" id="1.25.40.10">
    <property type="entry name" value="Tetratricopeptide repeat domain"/>
    <property type="match status" value="4"/>
</dbReference>
<feature type="repeat" description="PPR" evidence="2">
    <location>
        <begin position="127"/>
        <end position="161"/>
    </location>
</feature>
<dbReference type="SUPFAM" id="SSF48452">
    <property type="entry name" value="TPR-like"/>
    <property type="match status" value="1"/>
</dbReference>
<dbReference type="Pfam" id="PF13812">
    <property type="entry name" value="PPR_3"/>
    <property type="match status" value="1"/>
</dbReference>
<dbReference type="InterPro" id="IPR032867">
    <property type="entry name" value="DYW_dom"/>
</dbReference>
<feature type="domain" description="DYW" evidence="3">
    <location>
        <begin position="541"/>
        <end position="633"/>
    </location>
</feature>